<accession>A0ABV9PZV3</accession>
<feature type="transmembrane region" description="Helical" evidence="1">
    <location>
        <begin position="114"/>
        <end position="132"/>
    </location>
</feature>
<dbReference type="NCBIfam" id="NF041644">
    <property type="entry name" value="CBO0543_fam"/>
    <property type="match status" value="1"/>
</dbReference>
<keyword evidence="3" id="KW-1185">Reference proteome</keyword>
<name>A0ABV9PZV3_9BACL</name>
<organism evidence="2 3">
    <name type="scientific">Effusibacillus consociatus</name>
    <dbReference type="NCBI Taxonomy" id="1117041"/>
    <lineage>
        <taxon>Bacteria</taxon>
        <taxon>Bacillati</taxon>
        <taxon>Bacillota</taxon>
        <taxon>Bacilli</taxon>
        <taxon>Bacillales</taxon>
        <taxon>Alicyclobacillaceae</taxon>
        <taxon>Effusibacillus</taxon>
    </lineage>
</organism>
<evidence type="ECO:0000313" key="3">
    <source>
        <dbReference type="Proteomes" id="UP001596002"/>
    </source>
</evidence>
<feature type="transmembrane region" description="Helical" evidence="1">
    <location>
        <begin position="54"/>
        <end position="71"/>
    </location>
</feature>
<dbReference type="InterPro" id="IPR048147">
    <property type="entry name" value="CBO0543-like"/>
</dbReference>
<reference evidence="3" key="1">
    <citation type="journal article" date="2019" name="Int. J. Syst. Evol. Microbiol.">
        <title>The Global Catalogue of Microorganisms (GCM) 10K type strain sequencing project: providing services to taxonomists for standard genome sequencing and annotation.</title>
        <authorList>
            <consortium name="The Broad Institute Genomics Platform"/>
            <consortium name="The Broad Institute Genome Sequencing Center for Infectious Disease"/>
            <person name="Wu L."/>
            <person name="Ma J."/>
        </authorList>
    </citation>
    <scope>NUCLEOTIDE SEQUENCE [LARGE SCALE GENOMIC DNA]</scope>
    <source>
        <strain evidence="3">WYCCWR 12678</strain>
    </source>
</reference>
<feature type="transmembrane region" description="Helical" evidence="1">
    <location>
        <begin position="83"/>
        <end position="102"/>
    </location>
</feature>
<keyword evidence="1" id="KW-1133">Transmembrane helix</keyword>
<keyword evidence="1" id="KW-0472">Membrane</keyword>
<protein>
    <submittedName>
        <fullName evidence="2">CBO0543 family protein</fullName>
    </submittedName>
</protein>
<dbReference type="Proteomes" id="UP001596002">
    <property type="component" value="Unassembled WGS sequence"/>
</dbReference>
<gene>
    <name evidence="2" type="ORF">ACFO8Q_08910</name>
</gene>
<evidence type="ECO:0000256" key="1">
    <source>
        <dbReference type="SAM" id="Phobius"/>
    </source>
</evidence>
<comment type="caution">
    <text evidence="2">The sequence shown here is derived from an EMBL/GenBank/DDBJ whole genome shotgun (WGS) entry which is preliminary data.</text>
</comment>
<sequence length="149" mass="18053">MIVWLAWMLFADKKRWRELLPVGILGSALGSTTDNIMEHYKLWEYHGGGHPLIPALTDDWGIFLVIPYLFIQWLPKQQTFGNLFVYWFMWTGITTGIEWIYVTTNHMHYHKWWHIGYSYLADWFLFCLFYQFHKNREVKETRTSKQTLL</sequence>
<keyword evidence="1" id="KW-0812">Transmembrane</keyword>
<evidence type="ECO:0000313" key="2">
    <source>
        <dbReference type="EMBL" id="MFC4767481.1"/>
    </source>
</evidence>
<proteinExistence type="predicted"/>
<dbReference type="EMBL" id="JBHSHC010000064">
    <property type="protein sequence ID" value="MFC4767481.1"/>
    <property type="molecule type" value="Genomic_DNA"/>
</dbReference>